<dbReference type="EMBL" id="CP046565">
    <property type="protein sequence ID" value="QJD29975.1"/>
    <property type="molecule type" value="Genomic_DNA"/>
</dbReference>
<dbReference type="AlphaFoldDB" id="A0A858Q849"/>
<accession>A0A858Q849</accession>
<protein>
    <submittedName>
        <fullName evidence="1">Uncharacterized protein</fullName>
    </submittedName>
</protein>
<sequence>MDWKQRLDLHFRKLALEAQGARAAEAEYGRECEAYFRDVVGPVLETFAGALSEYGRQAAVDLRQRSAELAVTHDGAEEFAWAIESHVGAAGWMVYPVEVSWARGKARRKPGRFRIQYPDASFLLNEITSSYLSCLSRRPS</sequence>
<dbReference type="RefSeq" id="WP_169603257.1">
    <property type="nucleotide sequence ID" value="NZ_CP046565.1"/>
</dbReference>
<name>A0A858Q849_9GAMM</name>
<evidence type="ECO:0000313" key="2">
    <source>
        <dbReference type="Proteomes" id="UP000503004"/>
    </source>
</evidence>
<keyword evidence="2" id="KW-1185">Reference proteome</keyword>
<reference evidence="2" key="1">
    <citation type="submission" date="2019-12" db="EMBL/GenBank/DDBJ databases">
        <authorList>
            <person name="Awala S.I."/>
            <person name="Rhee S.K."/>
        </authorList>
    </citation>
    <scope>NUCLEOTIDE SEQUENCE [LARGE SCALE GENOMIC DNA]</scope>
    <source>
        <strain evidence="2">IM1</strain>
    </source>
</reference>
<dbReference type="KEGG" id="metu:GNH96_08320"/>
<gene>
    <name evidence="1" type="ORF">GNH96_08320</name>
</gene>
<organism evidence="1 2">
    <name type="scientific">Methylococcus geothermalis</name>
    <dbReference type="NCBI Taxonomy" id="2681310"/>
    <lineage>
        <taxon>Bacteria</taxon>
        <taxon>Pseudomonadati</taxon>
        <taxon>Pseudomonadota</taxon>
        <taxon>Gammaproteobacteria</taxon>
        <taxon>Methylococcales</taxon>
        <taxon>Methylococcaceae</taxon>
        <taxon>Methylococcus</taxon>
    </lineage>
</organism>
<proteinExistence type="predicted"/>
<evidence type="ECO:0000313" key="1">
    <source>
        <dbReference type="EMBL" id="QJD29975.1"/>
    </source>
</evidence>
<dbReference type="Proteomes" id="UP000503004">
    <property type="component" value="Chromosome"/>
</dbReference>